<protein>
    <submittedName>
        <fullName evidence="1">Uncharacterized protein</fullName>
    </submittedName>
</protein>
<evidence type="ECO:0000313" key="1">
    <source>
        <dbReference type="EMBL" id="GLS69944.1"/>
    </source>
</evidence>
<sequence>MPASPGKNRPLLTPKYQSLSGRQRNFIHAAAAAVFHKTPLKIPDGLRAEIEKHGSIGKWIAADVVRLCTYTSELKLLAEGPKSSRRKRKRSAPHP</sequence>
<proteinExistence type="predicted"/>
<dbReference type="Proteomes" id="UP001157440">
    <property type="component" value="Unassembled WGS sequence"/>
</dbReference>
<dbReference type="AlphaFoldDB" id="A0AA37TAQ9"/>
<accession>A0AA37TAQ9</accession>
<organism evidence="1 2">
    <name type="scientific">Methylobacterium tardum</name>
    <dbReference type="NCBI Taxonomy" id="374432"/>
    <lineage>
        <taxon>Bacteria</taxon>
        <taxon>Pseudomonadati</taxon>
        <taxon>Pseudomonadota</taxon>
        <taxon>Alphaproteobacteria</taxon>
        <taxon>Hyphomicrobiales</taxon>
        <taxon>Methylobacteriaceae</taxon>
        <taxon>Methylobacterium</taxon>
    </lineage>
</organism>
<dbReference type="EMBL" id="BSPL01000013">
    <property type="protein sequence ID" value="GLS69944.1"/>
    <property type="molecule type" value="Genomic_DNA"/>
</dbReference>
<keyword evidence="2" id="KW-1185">Reference proteome</keyword>
<name>A0AA37TAQ9_9HYPH</name>
<gene>
    <name evidence="1" type="ORF">GCM10007890_19570</name>
</gene>
<comment type="caution">
    <text evidence="1">The sequence shown here is derived from an EMBL/GenBank/DDBJ whole genome shotgun (WGS) entry which is preliminary data.</text>
</comment>
<reference evidence="2" key="1">
    <citation type="journal article" date="2019" name="Int. J. Syst. Evol. Microbiol.">
        <title>The Global Catalogue of Microorganisms (GCM) 10K type strain sequencing project: providing services to taxonomists for standard genome sequencing and annotation.</title>
        <authorList>
            <consortium name="The Broad Institute Genomics Platform"/>
            <consortium name="The Broad Institute Genome Sequencing Center for Infectious Disease"/>
            <person name="Wu L."/>
            <person name="Ma J."/>
        </authorList>
    </citation>
    <scope>NUCLEOTIDE SEQUENCE [LARGE SCALE GENOMIC DNA]</scope>
    <source>
        <strain evidence="2">NBRC 103632</strain>
    </source>
</reference>
<evidence type="ECO:0000313" key="2">
    <source>
        <dbReference type="Proteomes" id="UP001157440"/>
    </source>
</evidence>